<name>A0A2U3EMT5_PURLI</name>
<feature type="compositionally biased region" description="Polar residues" evidence="10">
    <location>
        <begin position="86"/>
        <end position="96"/>
    </location>
</feature>
<dbReference type="EMBL" id="LCWV01000002">
    <property type="protein sequence ID" value="PWI75803.1"/>
    <property type="molecule type" value="Genomic_DNA"/>
</dbReference>
<dbReference type="InterPro" id="IPR032963">
    <property type="entry name" value="Gclm"/>
</dbReference>
<dbReference type="Gene3D" id="3.20.20.100">
    <property type="entry name" value="NADP-dependent oxidoreductase domain"/>
    <property type="match status" value="1"/>
</dbReference>
<dbReference type="InterPro" id="IPR023210">
    <property type="entry name" value="NADP_OxRdtase_dom"/>
</dbReference>
<evidence type="ECO:0000256" key="4">
    <source>
        <dbReference type="ARBA" id="ARBA00022684"/>
    </source>
</evidence>
<dbReference type="GO" id="GO:0006750">
    <property type="term" value="P:glutathione biosynthetic process"/>
    <property type="evidence" value="ECO:0007669"/>
    <property type="project" value="UniProtKB-UniPathway"/>
</dbReference>
<evidence type="ECO:0000313" key="12">
    <source>
        <dbReference type="EMBL" id="PWI75803.1"/>
    </source>
</evidence>
<keyword evidence="4" id="KW-0317">Glutathione biosynthesis</keyword>
<dbReference type="Pfam" id="PF00248">
    <property type="entry name" value="Aldo_ket_red"/>
    <property type="match status" value="1"/>
</dbReference>
<dbReference type="GO" id="GO:0016491">
    <property type="term" value="F:oxidoreductase activity"/>
    <property type="evidence" value="ECO:0007669"/>
    <property type="project" value="UniProtKB-KW"/>
</dbReference>
<keyword evidence="5" id="KW-0560">Oxidoreductase</keyword>
<evidence type="ECO:0000256" key="3">
    <source>
        <dbReference type="ARBA" id="ARBA00011532"/>
    </source>
</evidence>
<evidence type="ECO:0000256" key="7">
    <source>
        <dbReference type="ARBA" id="ARBA00031154"/>
    </source>
</evidence>
<dbReference type="GO" id="GO:0030234">
    <property type="term" value="F:enzyme regulator activity"/>
    <property type="evidence" value="ECO:0007669"/>
    <property type="project" value="TreeGrafter"/>
</dbReference>
<feature type="region of interest" description="Disordered" evidence="10">
    <location>
        <begin position="429"/>
        <end position="460"/>
    </location>
</feature>
<dbReference type="AlphaFoldDB" id="A0A2U3EMT5"/>
<gene>
    <name evidence="12" type="ORF">PCL_06461</name>
</gene>
<evidence type="ECO:0000256" key="9">
    <source>
        <dbReference type="ARBA" id="ARBA00032926"/>
    </source>
</evidence>
<comment type="similarity">
    <text evidence="2">Belongs to the aldo/keto reductase family. Glutamate--cysteine ligase light chain subfamily.</text>
</comment>
<dbReference type="GO" id="GO:0017109">
    <property type="term" value="C:glutamate-cysteine ligase complex"/>
    <property type="evidence" value="ECO:0007669"/>
    <property type="project" value="TreeGrafter"/>
</dbReference>
<evidence type="ECO:0000256" key="6">
    <source>
        <dbReference type="ARBA" id="ARBA00030406"/>
    </source>
</evidence>
<feature type="domain" description="NADP-dependent oxidoreductase" evidence="11">
    <location>
        <begin position="484"/>
        <end position="628"/>
    </location>
</feature>
<feature type="region of interest" description="Disordered" evidence="10">
    <location>
        <begin position="151"/>
        <end position="204"/>
    </location>
</feature>
<evidence type="ECO:0000256" key="2">
    <source>
        <dbReference type="ARBA" id="ARBA00008612"/>
    </source>
</evidence>
<feature type="compositionally biased region" description="Polar residues" evidence="10">
    <location>
        <begin position="168"/>
        <end position="182"/>
    </location>
</feature>
<evidence type="ECO:0000256" key="5">
    <source>
        <dbReference type="ARBA" id="ARBA00023002"/>
    </source>
</evidence>
<evidence type="ECO:0000256" key="1">
    <source>
        <dbReference type="ARBA" id="ARBA00005006"/>
    </source>
</evidence>
<comment type="subunit">
    <text evidence="3">Heterodimer of a catalytic heavy chain and a regulatory light chain.</text>
</comment>
<dbReference type="Proteomes" id="UP000245956">
    <property type="component" value="Unassembled WGS sequence"/>
</dbReference>
<feature type="region of interest" description="Disordered" evidence="10">
    <location>
        <begin position="363"/>
        <end position="390"/>
    </location>
</feature>
<evidence type="ECO:0000313" key="13">
    <source>
        <dbReference type="Proteomes" id="UP000245956"/>
    </source>
</evidence>
<proteinExistence type="inferred from homology"/>
<accession>A0A2U3EMT5</accession>
<feature type="region of interest" description="Disordered" evidence="10">
    <location>
        <begin position="68"/>
        <end position="97"/>
    </location>
</feature>
<evidence type="ECO:0000256" key="8">
    <source>
        <dbReference type="ARBA" id="ARBA00031732"/>
    </source>
</evidence>
<evidence type="ECO:0000256" key="10">
    <source>
        <dbReference type="SAM" id="MobiDB-lite"/>
    </source>
</evidence>
<feature type="compositionally biased region" description="Gly residues" evidence="10">
    <location>
        <begin position="431"/>
        <end position="447"/>
    </location>
</feature>
<protein>
    <recommendedName>
        <fullName evidence="8">GCS light chain</fullName>
    </recommendedName>
    <alternativeName>
        <fullName evidence="6">Gamma-ECS regulatory subunit</fullName>
    </alternativeName>
    <alternativeName>
        <fullName evidence="9">Gamma-glutamylcysteine synthetase regulatory subunit</fullName>
    </alternativeName>
    <alternativeName>
        <fullName evidence="7">Glutamate--cysteine ligase modifier subunit</fullName>
    </alternativeName>
</protein>
<sequence length="703" mass="76694">MAAGAPRQQTTLPWRDNRIRYLDSCQQHVKGGHAHERGVVILDRHGDDGITSPSRAWDADAWQRERRQEAKESLSGRGKSMRENVVVSTREGNQGTARARDDLELEASVPPQFWGEGGPSEAGAGFSAVLSGSFWYRRWEDERTPLVEPFLRSSPGQPAQQQPAQHLGTRQTDTAARLGSSNDCERRGRRGQPTITSRWPRPRTPPVAAAVPDVAITWVAKLALFPQRSILPATTSLLLLPARRCSWRPVALQIQPIARIVGLVIARRPLPIGISKRPVAPSQGPCPASAASRAPGFLDLPAAAISILICTNSTLPSPLLDKKKIQGVSSSASARVARLGSSGARHDETHPIYGVRVTLPLRSSQQKEKKTPTGANRNVMSAGPSIIRKSGSTTRSNLELVNSLREHFVAARYDYAAQANHTNGLTNGYENGNGNGFSNGHSNGNGHGTRRSTSPPQTPVDVWTERDGKALYIPRINWQAAGLREESSEYEITVKLFLLPDTPVAKREQYVREALALVSKELGVETIDLLVVSFPGMSFEGNCEWEADKINAQQGNLEEELATWKFFEELHRQGVAKRLGVAEFGSEKLAAFIKRTTVAPVVDQINLRDCCSVPPPLKKLAEEKGVELNVHIDCTDILPRGTLRELLSHGPQGAGVLADAADSGPGLQGEIVPEWVVRYMAFVRDRGVIENKGYFAGAELVQA</sequence>
<dbReference type="UniPathway" id="UPA00142">
    <property type="reaction ID" value="UER00209"/>
</dbReference>
<dbReference type="PANTHER" id="PTHR13295">
    <property type="entry name" value="GLUTAMATE CYSTEINE LIGASE REGULATORY SUBUNIT"/>
    <property type="match status" value="1"/>
</dbReference>
<comment type="pathway">
    <text evidence="1">Sulfur metabolism; glutathione biosynthesis; glutathione from L-cysteine and L-glutamate: step 1/2.</text>
</comment>
<organism evidence="12 13">
    <name type="scientific">Purpureocillium lilacinum</name>
    <name type="common">Paecilomyces lilacinus</name>
    <dbReference type="NCBI Taxonomy" id="33203"/>
    <lineage>
        <taxon>Eukaryota</taxon>
        <taxon>Fungi</taxon>
        <taxon>Dikarya</taxon>
        <taxon>Ascomycota</taxon>
        <taxon>Pezizomycotina</taxon>
        <taxon>Sordariomycetes</taxon>
        <taxon>Hypocreomycetidae</taxon>
        <taxon>Hypocreales</taxon>
        <taxon>Ophiocordycipitaceae</taxon>
        <taxon>Purpureocillium</taxon>
    </lineage>
</organism>
<evidence type="ECO:0000259" key="11">
    <source>
        <dbReference type="Pfam" id="PF00248"/>
    </source>
</evidence>
<dbReference type="GO" id="GO:0035226">
    <property type="term" value="F:glutamate-cysteine ligase catalytic subunit binding"/>
    <property type="evidence" value="ECO:0007669"/>
    <property type="project" value="InterPro"/>
</dbReference>
<dbReference type="SUPFAM" id="SSF51430">
    <property type="entry name" value="NAD(P)-linked oxidoreductase"/>
    <property type="match status" value="1"/>
</dbReference>
<comment type="caution">
    <text evidence="12">The sequence shown here is derived from an EMBL/GenBank/DDBJ whole genome shotgun (WGS) entry which is preliminary data.</text>
</comment>
<reference evidence="12 13" key="1">
    <citation type="journal article" date="2016" name="Front. Microbiol.">
        <title>Genome and transcriptome sequences reveal the specific parasitism of the nematophagous Purpureocillium lilacinum 36-1.</title>
        <authorList>
            <person name="Xie J."/>
            <person name="Li S."/>
            <person name="Mo C."/>
            <person name="Xiao X."/>
            <person name="Peng D."/>
            <person name="Wang G."/>
            <person name="Xiao Y."/>
        </authorList>
    </citation>
    <scope>NUCLEOTIDE SEQUENCE [LARGE SCALE GENOMIC DNA]</scope>
    <source>
        <strain evidence="12 13">36-1</strain>
    </source>
</reference>
<dbReference type="InterPro" id="IPR036812">
    <property type="entry name" value="NAD(P)_OxRdtase_dom_sf"/>
</dbReference>
<dbReference type="PANTHER" id="PTHR13295:SF4">
    <property type="entry name" value="GLUTAMATE--CYSTEINE LIGASE REGULATORY SUBUNIT"/>
    <property type="match status" value="1"/>
</dbReference>